<dbReference type="Gene3D" id="1.10.439.10">
    <property type="entry name" value="Penicillin Amidohydrolase, domain 1"/>
    <property type="match status" value="1"/>
</dbReference>
<reference evidence="5 8" key="2">
    <citation type="submission" date="2021-01" db="EMBL/GenBank/DDBJ databases">
        <title>Whole genome shotgun sequence of Cellulomonas oligotrophica NBRC 109435.</title>
        <authorList>
            <person name="Komaki H."/>
            <person name="Tamura T."/>
        </authorList>
    </citation>
    <scope>NUCLEOTIDE SEQUENCE [LARGE SCALE GENOMIC DNA]</scope>
    <source>
        <strain evidence="5 8">NBRC 109435</strain>
    </source>
</reference>
<keyword evidence="3" id="KW-0865">Zymogen</keyword>
<proteinExistence type="inferred from homology"/>
<dbReference type="EMBL" id="JACCBK010000001">
    <property type="protein sequence ID" value="NYD86336.1"/>
    <property type="molecule type" value="Genomic_DNA"/>
</dbReference>
<evidence type="ECO:0000313" key="6">
    <source>
        <dbReference type="EMBL" id="NYD86336.1"/>
    </source>
</evidence>
<evidence type="ECO:0000256" key="3">
    <source>
        <dbReference type="ARBA" id="ARBA00023145"/>
    </source>
</evidence>
<evidence type="ECO:0000313" key="7">
    <source>
        <dbReference type="Proteomes" id="UP000577956"/>
    </source>
</evidence>
<sequence>MSFEVFRDAQGVPHVRASDERALAYGQGWVTARDRAWQVQTDLWRAQGRMAEHVGPAGVAWDVLARRARFASTAQRAYAALGDDDRAWVGAYVDGVNAGLAAAGPVAEVVELDRVLGGTTGWDPWPAWAPLAVFLVNHALFSSAPRVLWHDHLVRAARASGHPGLAGTDPLDLVRLFEPAADDPGSGSNAWALHGSRTTSGHPLLAGDPHRVLELPGVYQQVRLACDAYDVLGLAFPGVPGVPHFAHTGTTAWGITNAVAHSGELFRELLRRTGGRRDGRWEARGPGCWEPCDATTEQVLVRGGAPVDVEVLETARGVVVVRGLDPHDPAWAGAHAPDPQGSTSAAVDDVPDDGRPAGEQETVPLVAVHLEAGYALRLQARVDDDLGFGCLRPLLRARTAHDVAAAMAGWVDPVNRVLAADADGTVLAFDAGRAADRPPEQRLLPLDAWEPPHVPRPWRPLAPPTVVTDQAADANERPADPARDHGSVYAPHRGDRVRALLAERRDRPLGPPDMAEIHADTHLAGAEPLLALVADAVAPGSPTLSPAVAAVRTRLLAWDRRMDAGSVGAGLFAALRSALVVRLCAEPGLAPLAAPHGLGEAWDAWFGLRGRVAAVLPGLLARPDLVGDGPAHVRAALEQVAGGQVGTWGDRHTVRPTHVLAEVPGAAVPVVPPVPLGGDQDTVRCTGTVPGVTDRAFRGSVARWVWDLADRDASRWGVPFGSAGDPASEHFADQHPGWAAAETVQVVTAWDALTREHGSDHPDDAGDRP</sequence>
<name>A0A7Y9FFF4_9CELL</name>
<dbReference type="GO" id="GO:0017000">
    <property type="term" value="P:antibiotic biosynthetic process"/>
    <property type="evidence" value="ECO:0007669"/>
    <property type="project" value="InterPro"/>
</dbReference>
<dbReference type="Gene3D" id="1.10.1400.10">
    <property type="match status" value="1"/>
</dbReference>
<dbReference type="InterPro" id="IPR023343">
    <property type="entry name" value="Penicillin_amidase_dom1"/>
</dbReference>
<dbReference type="PANTHER" id="PTHR34218:SF4">
    <property type="entry name" value="ACYL-HOMOSERINE LACTONE ACYLASE QUIP"/>
    <property type="match status" value="1"/>
</dbReference>
<gene>
    <name evidence="6" type="ORF">BKA21_001885</name>
    <name evidence="5" type="ORF">Col01nite_19320</name>
</gene>
<dbReference type="AlphaFoldDB" id="A0A7Y9FFF4"/>
<feature type="compositionally biased region" description="Basic and acidic residues" evidence="4">
    <location>
        <begin position="474"/>
        <end position="490"/>
    </location>
</feature>
<feature type="region of interest" description="Disordered" evidence="4">
    <location>
        <begin position="330"/>
        <end position="358"/>
    </location>
</feature>
<dbReference type="Gene3D" id="3.60.20.10">
    <property type="entry name" value="Glutamine Phosphoribosylpyrophosphate, subunit 1, domain 1"/>
    <property type="match status" value="1"/>
</dbReference>
<dbReference type="InterPro" id="IPR029055">
    <property type="entry name" value="Ntn_hydrolases_N"/>
</dbReference>
<accession>A0A7Y9FFF4</accession>
<dbReference type="Proteomes" id="UP000618382">
    <property type="component" value="Unassembled WGS sequence"/>
</dbReference>
<evidence type="ECO:0000256" key="1">
    <source>
        <dbReference type="ARBA" id="ARBA00006586"/>
    </source>
</evidence>
<comment type="caution">
    <text evidence="6">The sequence shown here is derived from an EMBL/GenBank/DDBJ whole genome shotgun (WGS) entry which is preliminary data.</text>
</comment>
<dbReference type="InterPro" id="IPR043147">
    <property type="entry name" value="Penicillin_amidase_A-knob"/>
</dbReference>
<dbReference type="EC" id="3.5.1.11" evidence="6"/>
<dbReference type="InterPro" id="IPR014395">
    <property type="entry name" value="Pen/GL7ACA/AHL_acylase"/>
</dbReference>
<evidence type="ECO:0000256" key="4">
    <source>
        <dbReference type="SAM" id="MobiDB-lite"/>
    </source>
</evidence>
<dbReference type="PIRSF" id="PIRSF001227">
    <property type="entry name" value="Pen_acylase"/>
    <property type="match status" value="1"/>
</dbReference>
<dbReference type="InterPro" id="IPR043146">
    <property type="entry name" value="Penicillin_amidase_N_B-knob"/>
</dbReference>
<dbReference type="EMBL" id="BONN01000004">
    <property type="protein sequence ID" value="GIG32773.1"/>
    <property type="molecule type" value="Genomic_DNA"/>
</dbReference>
<dbReference type="Proteomes" id="UP000577956">
    <property type="component" value="Unassembled WGS sequence"/>
</dbReference>
<dbReference type="Pfam" id="PF01804">
    <property type="entry name" value="Penicil_amidase"/>
    <property type="match status" value="1"/>
</dbReference>
<feature type="region of interest" description="Disordered" evidence="4">
    <location>
        <begin position="469"/>
        <end position="490"/>
    </location>
</feature>
<dbReference type="InterPro" id="IPR002692">
    <property type="entry name" value="S45"/>
</dbReference>
<evidence type="ECO:0000313" key="5">
    <source>
        <dbReference type="EMBL" id="GIG32773.1"/>
    </source>
</evidence>
<organism evidence="6 7">
    <name type="scientific">Cellulomonas oligotrophica</name>
    <dbReference type="NCBI Taxonomy" id="931536"/>
    <lineage>
        <taxon>Bacteria</taxon>
        <taxon>Bacillati</taxon>
        <taxon>Actinomycetota</taxon>
        <taxon>Actinomycetes</taxon>
        <taxon>Micrococcales</taxon>
        <taxon>Cellulomonadaceae</taxon>
        <taxon>Cellulomonas</taxon>
    </lineage>
</organism>
<protein>
    <submittedName>
        <fullName evidence="6">Penicillin amidase</fullName>
        <ecNumber evidence="6">3.5.1.11</ecNumber>
    </submittedName>
</protein>
<comment type="similarity">
    <text evidence="1">Belongs to the peptidase S45 family.</text>
</comment>
<keyword evidence="8" id="KW-1185">Reference proteome</keyword>
<dbReference type="RefSeq" id="WP_140457984.1">
    <property type="nucleotide sequence ID" value="NZ_BAABFI010000001.1"/>
</dbReference>
<dbReference type="SUPFAM" id="SSF56235">
    <property type="entry name" value="N-terminal nucleophile aminohydrolases (Ntn hydrolases)"/>
    <property type="match status" value="1"/>
</dbReference>
<evidence type="ECO:0000256" key="2">
    <source>
        <dbReference type="ARBA" id="ARBA00022801"/>
    </source>
</evidence>
<reference evidence="6 7" key="1">
    <citation type="submission" date="2020-07" db="EMBL/GenBank/DDBJ databases">
        <title>Sequencing the genomes of 1000 actinobacteria strains.</title>
        <authorList>
            <person name="Klenk H.-P."/>
        </authorList>
    </citation>
    <scope>NUCLEOTIDE SEQUENCE [LARGE SCALE GENOMIC DNA]</scope>
    <source>
        <strain evidence="6 7">DSM 24482</strain>
    </source>
</reference>
<dbReference type="Gene3D" id="2.30.120.10">
    <property type="match status" value="1"/>
</dbReference>
<dbReference type="PANTHER" id="PTHR34218">
    <property type="entry name" value="PEPTIDASE S45 PENICILLIN AMIDASE"/>
    <property type="match status" value="1"/>
</dbReference>
<keyword evidence="2 6" id="KW-0378">Hydrolase</keyword>
<evidence type="ECO:0000313" key="8">
    <source>
        <dbReference type="Proteomes" id="UP000618382"/>
    </source>
</evidence>
<dbReference type="GO" id="GO:0008953">
    <property type="term" value="F:penicillin amidase activity"/>
    <property type="evidence" value="ECO:0007669"/>
    <property type="project" value="UniProtKB-EC"/>
</dbReference>